<reference evidence="1" key="2">
    <citation type="journal article" date="2015" name="Data Brief">
        <title>Shoot transcriptome of the giant reed, Arundo donax.</title>
        <authorList>
            <person name="Barrero R.A."/>
            <person name="Guerrero F.D."/>
            <person name="Moolhuijzen P."/>
            <person name="Goolsby J.A."/>
            <person name="Tidwell J."/>
            <person name="Bellgard S.E."/>
            <person name="Bellgard M.I."/>
        </authorList>
    </citation>
    <scope>NUCLEOTIDE SEQUENCE</scope>
    <source>
        <tissue evidence="1">Shoot tissue taken approximately 20 cm above the soil surface</tissue>
    </source>
</reference>
<dbReference type="AlphaFoldDB" id="A0A0A9ET22"/>
<accession>A0A0A9ET22</accession>
<organism evidence="1">
    <name type="scientific">Arundo donax</name>
    <name type="common">Giant reed</name>
    <name type="synonym">Donax arundinaceus</name>
    <dbReference type="NCBI Taxonomy" id="35708"/>
    <lineage>
        <taxon>Eukaryota</taxon>
        <taxon>Viridiplantae</taxon>
        <taxon>Streptophyta</taxon>
        <taxon>Embryophyta</taxon>
        <taxon>Tracheophyta</taxon>
        <taxon>Spermatophyta</taxon>
        <taxon>Magnoliopsida</taxon>
        <taxon>Liliopsida</taxon>
        <taxon>Poales</taxon>
        <taxon>Poaceae</taxon>
        <taxon>PACMAD clade</taxon>
        <taxon>Arundinoideae</taxon>
        <taxon>Arundineae</taxon>
        <taxon>Arundo</taxon>
    </lineage>
</organism>
<evidence type="ECO:0000313" key="1">
    <source>
        <dbReference type="EMBL" id="JAE02119.1"/>
    </source>
</evidence>
<dbReference type="EMBL" id="GBRH01195777">
    <property type="protein sequence ID" value="JAE02119.1"/>
    <property type="molecule type" value="Transcribed_RNA"/>
</dbReference>
<sequence length="21" mass="2166">MQAQTQASLPGTSYLLTGLSV</sequence>
<name>A0A0A9ET22_ARUDO</name>
<proteinExistence type="predicted"/>
<reference evidence="1" key="1">
    <citation type="submission" date="2014-09" db="EMBL/GenBank/DDBJ databases">
        <authorList>
            <person name="Magalhaes I.L.F."/>
            <person name="Oliveira U."/>
            <person name="Santos F.R."/>
            <person name="Vidigal T.H.D.A."/>
            <person name="Brescovit A.D."/>
            <person name="Santos A.J."/>
        </authorList>
    </citation>
    <scope>NUCLEOTIDE SEQUENCE</scope>
    <source>
        <tissue evidence="1">Shoot tissue taken approximately 20 cm above the soil surface</tissue>
    </source>
</reference>
<protein>
    <submittedName>
        <fullName evidence="1">Uncharacterized protein</fullName>
    </submittedName>
</protein>